<protein>
    <submittedName>
        <fullName evidence="3">Response regulator</fullName>
    </submittedName>
</protein>
<dbReference type="Proteomes" id="UP000446768">
    <property type="component" value="Unassembled WGS sequence"/>
</dbReference>
<evidence type="ECO:0000259" key="2">
    <source>
        <dbReference type="PROSITE" id="PS50110"/>
    </source>
</evidence>
<dbReference type="SMART" id="SM00448">
    <property type="entry name" value="REC"/>
    <property type="match status" value="1"/>
</dbReference>
<dbReference type="RefSeq" id="WP_154376528.1">
    <property type="nucleotide sequence ID" value="NZ_WKJJ01000011.1"/>
</dbReference>
<dbReference type="Pfam" id="PF00072">
    <property type="entry name" value="Response_reg"/>
    <property type="match status" value="1"/>
</dbReference>
<dbReference type="InterPro" id="IPR011006">
    <property type="entry name" value="CheY-like_superfamily"/>
</dbReference>
<evidence type="ECO:0000256" key="1">
    <source>
        <dbReference type="PROSITE-ProRule" id="PRU00169"/>
    </source>
</evidence>
<feature type="domain" description="Response regulatory" evidence="2">
    <location>
        <begin position="7"/>
        <end position="128"/>
    </location>
</feature>
<dbReference type="SUPFAM" id="SSF52172">
    <property type="entry name" value="CheY-like"/>
    <property type="match status" value="1"/>
</dbReference>
<evidence type="ECO:0000313" key="4">
    <source>
        <dbReference type="Proteomes" id="UP000446768"/>
    </source>
</evidence>
<dbReference type="PANTHER" id="PTHR44520">
    <property type="entry name" value="RESPONSE REGULATOR RCP1-RELATED"/>
    <property type="match status" value="1"/>
</dbReference>
<dbReference type="Gene3D" id="3.40.50.2300">
    <property type="match status" value="1"/>
</dbReference>
<dbReference type="CDD" id="cd17557">
    <property type="entry name" value="REC_Rcp-like"/>
    <property type="match status" value="1"/>
</dbReference>
<dbReference type="GO" id="GO:0000160">
    <property type="term" value="P:phosphorelay signal transduction system"/>
    <property type="evidence" value="ECO:0007669"/>
    <property type="project" value="InterPro"/>
</dbReference>
<feature type="modified residue" description="4-aspartylphosphate" evidence="1">
    <location>
        <position position="61"/>
    </location>
</feature>
<dbReference type="AlphaFoldDB" id="A0A7X2IPH1"/>
<keyword evidence="1" id="KW-0597">Phosphoprotein</keyword>
<dbReference type="PROSITE" id="PS50110">
    <property type="entry name" value="RESPONSE_REGULATORY"/>
    <property type="match status" value="1"/>
</dbReference>
<comment type="caution">
    <text evidence="3">The sequence shown here is derived from an EMBL/GenBank/DDBJ whole genome shotgun (WGS) entry which is preliminary data.</text>
</comment>
<evidence type="ECO:0000313" key="3">
    <source>
        <dbReference type="EMBL" id="MRV73701.1"/>
    </source>
</evidence>
<gene>
    <name evidence="3" type="ORF">GJ700_18470</name>
</gene>
<sequence>MKQPNKSILLVEDDQVDIMTILRALKEIHVCNPVVSMENGEAALEWLSRPETDLPCIILLDLNMPIMSGIEFLRQAKQHDRLRRIPVVVLTTSEEQEDKVRSFDLGVAGYMAKPVDYRRFVEMMRSIDMYWTLSEMP</sequence>
<organism evidence="3 4">
    <name type="scientific">Pseudoduganella rivuli</name>
    <dbReference type="NCBI Taxonomy" id="2666085"/>
    <lineage>
        <taxon>Bacteria</taxon>
        <taxon>Pseudomonadati</taxon>
        <taxon>Pseudomonadota</taxon>
        <taxon>Betaproteobacteria</taxon>
        <taxon>Burkholderiales</taxon>
        <taxon>Oxalobacteraceae</taxon>
        <taxon>Telluria group</taxon>
        <taxon>Pseudoduganella</taxon>
    </lineage>
</organism>
<reference evidence="3 4" key="1">
    <citation type="submission" date="2019-11" db="EMBL/GenBank/DDBJ databases">
        <title>Novel species isolated from a subtropical stream in China.</title>
        <authorList>
            <person name="Lu H."/>
        </authorList>
    </citation>
    <scope>NUCLEOTIDE SEQUENCE [LARGE SCALE GENOMIC DNA]</scope>
    <source>
        <strain evidence="3 4">FT92W</strain>
    </source>
</reference>
<dbReference type="InterPro" id="IPR052893">
    <property type="entry name" value="TCS_response_regulator"/>
</dbReference>
<accession>A0A7X2IPH1</accession>
<keyword evidence="4" id="KW-1185">Reference proteome</keyword>
<name>A0A7X2IPH1_9BURK</name>
<dbReference type="EMBL" id="WKJJ01000011">
    <property type="protein sequence ID" value="MRV73701.1"/>
    <property type="molecule type" value="Genomic_DNA"/>
</dbReference>
<proteinExistence type="predicted"/>
<dbReference type="InterPro" id="IPR001789">
    <property type="entry name" value="Sig_transdc_resp-reg_receiver"/>
</dbReference>